<reference evidence="2 3" key="1">
    <citation type="journal article" date="2019" name="Int. J. Syst. Evol. Microbiol.">
        <title>The Global Catalogue of Microorganisms (GCM) 10K type strain sequencing project: providing services to taxonomists for standard genome sequencing and annotation.</title>
        <authorList>
            <consortium name="The Broad Institute Genomics Platform"/>
            <consortium name="The Broad Institute Genome Sequencing Center for Infectious Disease"/>
            <person name="Wu L."/>
            <person name="Ma J."/>
        </authorList>
    </citation>
    <scope>NUCLEOTIDE SEQUENCE [LARGE SCALE GENOMIC DNA]</scope>
    <source>
        <strain evidence="2 3">JCM 15974</strain>
    </source>
</reference>
<feature type="chain" id="PRO_5046139625" description="DUF481 domain-containing protein" evidence="1">
    <location>
        <begin position="20"/>
        <end position="251"/>
    </location>
</feature>
<dbReference type="RefSeq" id="WP_343914329.1">
    <property type="nucleotide sequence ID" value="NZ_BAAAGE010000005.1"/>
</dbReference>
<keyword evidence="3" id="KW-1185">Reference proteome</keyword>
<name>A0ABN1J7M7_9FLAO</name>
<dbReference type="InterPro" id="IPR007433">
    <property type="entry name" value="DUF481"/>
</dbReference>
<proteinExistence type="predicted"/>
<evidence type="ECO:0000256" key="1">
    <source>
        <dbReference type="SAM" id="SignalP"/>
    </source>
</evidence>
<evidence type="ECO:0000313" key="3">
    <source>
        <dbReference type="Proteomes" id="UP001501758"/>
    </source>
</evidence>
<protein>
    <recommendedName>
        <fullName evidence="4">DUF481 domain-containing protein</fullName>
    </recommendedName>
</protein>
<accession>A0ABN1J7M7</accession>
<gene>
    <name evidence="2" type="ORF">GCM10009430_43230</name>
</gene>
<dbReference type="Proteomes" id="UP001501758">
    <property type="component" value="Unassembled WGS sequence"/>
</dbReference>
<feature type="signal peptide" evidence="1">
    <location>
        <begin position="1"/>
        <end position="19"/>
    </location>
</feature>
<organism evidence="2 3">
    <name type="scientific">Aquimarina litoralis</name>
    <dbReference type="NCBI Taxonomy" id="584605"/>
    <lineage>
        <taxon>Bacteria</taxon>
        <taxon>Pseudomonadati</taxon>
        <taxon>Bacteroidota</taxon>
        <taxon>Flavobacteriia</taxon>
        <taxon>Flavobacteriales</taxon>
        <taxon>Flavobacteriaceae</taxon>
        <taxon>Aquimarina</taxon>
    </lineage>
</organism>
<keyword evidence="1" id="KW-0732">Signal</keyword>
<dbReference type="EMBL" id="BAAAGE010000005">
    <property type="protein sequence ID" value="GAA0731257.1"/>
    <property type="molecule type" value="Genomic_DNA"/>
</dbReference>
<dbReference type="Pfam" id="PF04338">
    <property type="entry name" value="DUF481"/>
    <property type="match status" value="1"/>
</dbReference>
<evidence type="ECO:0008006" key="4">
    <source>
        <dbReference type="Google" id="ProtNLM"/>
    </source>
</evidence>
<sequence length="251" mass="29472">MFKRYLLFIFSCVCITASAQIVNVESLRKVSDTSRWYGFVSLDVALIKNKRDIFKIANRTHIQYKTDKNLVLFINDLNLQQLDSERFVNRGIQHLRYNYRFHPRVTWEAFVQTQYDPVSNIKFRGLLGSGPRFKILPSEKHKFYIGTLVMYEYEETEELDQIITNSDVRGSTYISVNLYPSNQVSIISTTYYQPKIDLLKDYRISTETSLVFSIFKNFAFKSTFTLLFDSFPAMGIPDTQYEWTNGLAYSF</sequence>
<comment type="caution">
    <text evidence="2">The sequence shown here is derived from an EMBL/GenBank/DDBJ whole genome shotgun (WGS) entry which is preliminary data.</text>
</comment>
<evidence type="ECO:0000313" key="2">
    <source>
        <dbReference type="EMBL" id="GAA0731257.1"/>
    </source>
</evidence>